<sequence length="198" mass="21467">MREDKQQALLRGALRVFARDGYTRASIQTLAAEAGVSTRTIYNQYGNKEALFRAVILDSARQVAERESALADRLLGRITDLRADLIEFGIAWATPDPASADHFAMVRQVRAEQDHIDPEVLAAWQQAGPERVAGVVAGHLAAMAERGLLRIDDPDLAAVHLIQLTANTVQSMPAAADPERIVTAGVDAFLHGYGRSAD</sequence>
<dbReference type="InterPro" id="IPR050109">
    <property type="entry name" value="HTH-type_TetR-like_transc_reg"/>
</dbReference>
<dbReference type="Pfam" id="PF14246">
    <property type="entry name" value="TetR_C_7"/>
    <property type="match status" value="1"/>
</dbReference>
<dbReference type="PROSITE" id="PS50977">
    <property type="entry name" value="HTH_TETR_2"/>
    <property type="match status" value="1"/>
</dbReference>
<keyword evidence="1 2" id="KW-0238">DNA-binding</keyword>
<dbReference type="GO" id="GO:0000976">
    <property type="term" value="F:transcription cis-regulatory region binding"/>
    <property type="evidence" value="ECO:0007669"/>
    <property type="project" value="TreeGrafter"/>
</dbReference>
<evidence type="ECO:0000256" key="2">
    <source>
        <dbReference type="PROSITE-ProRule" id="PRU00335"/>
    </source>
</evidence>
<dbReference type="GO" id="GO:0003700">
    <property type="term" value="F:DNA-binding transcription factor activity"/>
    <property type="evidence" value="ECO:0007669"/>
    <property type="project" value="TreeGrafter"/>
</dbReference>
<organism evidence="3 4">
    <name type="scientific">Enemella evansiae</name>
    <dbReference type="NCBI Taxonomy" id="2016499"/>
    <lineage>
        <taxon>Bacteria</taxon>
        <taxon>Bacillati</taxon>
        <taxon>Actinomycetota</taxon>
        <taxon>Actinomycetes</taxon>
        <taxon>Propionibacteriales</taxon>
        <taxon>Propionibacteriaceae</taxon>
        <taxon>Enemella</taxon>
    </lineage>
</organism>
<feature type="DNA-binding region" description="H-T-H motif" evidence="2">
    <location>
        <begin position="26"/>
        <end position="45"/>
    </location>
</feature>
<protein>
    <submittedName>
        <fullName evidence="3">TetR family transcriptional regulator</fullName>
    </submittedName>
</protein>
<dbReference type="OrthoDB" id="7186128at2"/>
<dbReference type="SUPFAM" id="SSF46689">
    <property type="entry name" value="Homeodomain-like"/>
    <property type="match status" value="1"/>
</dbReference>
<gene>
    <name evidence="3" type="ORF">CGZ94_12895</name>
</gene>
<evidence type="ECO:0000313" key="4">
    <source>
        <dbReference type="Proteomes" id="UP000215896"/>
    </source>
</evidence>
<dbReference type="Proteomes" id="UP000215896">
    <property type="component" value="Unassembled WGS sequence"/>
</dbReference>
<dbReference type="AlphaFoldDB" id="A0A255GBE9"/>
<accession>A0A255GBE9</accession>
<evidence type="ECO:0000313" key="3">
    <source>
        <dbReference type="EMBL" id="OYO12792.1"/>
    </source>
</evidence>
<dbReference type="InterPro" id="IPR009057">
    <property type="entry name" value="Homeodomain-like_sf"/>
</dbReference>
<dbReference type="PANTHER" id="PTHR30055:SF146">
    <property type="entry name" value="HTH-TYPE TRANSCRIPTIONAL DUAL REGULATOR CECR"/>
    <property type="match status" value="1"/>
</dbReference>
<name>A0A255GBE9_9ACTN</name>
<dbReference type="PRINTS" id="PR00455">
    <property type="entry name" value="HTHTETR"/>
</dbReference>
<evidence type="ECO:0000256" key="1">
    <source>
        <dbReference type="ARBA" id="ARBA00023125"/>
    </source>
</evidence>
<accession>A0A4R6LWI9</accession>
<dbReference type="EMBL" id="NMVO01000014">
    <property type="protein sequence ID" value="OYO12792.1"/>
    <property type="molecule type" value="Genomic_DNA"/>
</dbReference>
<dbReference type="Pfam" id="PF00440">
    <property type="entry name" value="TetR_N"/>
    <property type="match status" value="1"/>
</dbReference>
<dbReference type="InterPro" id="IPR039536">
    <property type="entry name" value="TetR_C_Proteobacteria"/>
</dbReference>
<keyword evidence="4" id="KW-1185">Reference proteome</keyword>
<dbReference type="InterPro" id="IPR001647">
    <property type="entry name" value="HTH_TetR"/>
</dbReference>
<dbReference type="Gene3D" id="1.10.357.10">
    <property type="entry name" value="Tetracycline Repressor, domain 2"/>
    <property type="match status" value="1"/>
</dbReference>
<dbReference type="RefSeq" id="WP_094402931.1">
    <property type="nucleotide sequence ID" value="NZ_NMVL01000024.1"/>
</dbReference>
<proteinExistence type="predicted"/>
<reference evidence="3 4" key="1">
    <citation type="submission" date="2017-07" db="EMBL/GenBank/DDBJ databases">
        <title>Draft whole genome sequences of clinical Proprionibacteriaceae strains.</title>
        <authorList>
            <person name="Bernier A.-M."/>
            <person name="Bernard K."/>
            <person name="Domingo M.-C."/>
        </authorList>
    </citation>
    <scope>NUCLEOTIDE SEQUENCE [LARGE SCALE GENOMIC DNA]</scope>
    <source>
        <strain evidence="3 4">NML 030167</strain>
    </source>
</reference>
<comment type="caution">
    <text evidence="3">The sequence shown here is derived from an EMBL/GenBank/DDBJ whole genome shotgun (WGS) entry which is preliminary data.</text>
</comment>
<dbReference type="PANTHER" id="PTHR30055">
    <property type="entry name" value="HTH-TYPE TRANSCRIPTIONAL REGULATOR RUTR"/>
    <property type="match status" value="1"/>
</dbReference>